<protein>
    <submittedName>
        <fullName evidence="2">Uncharacterized protein</fullName>
    </submittedName>
</protein>
<dbReference type="Proteomes" id="UP000292702">
    <property type="component" value="Unassembled WGS sequence"/>
</dbReference>
<dbReference type="AlphaFoldDB" id="A0A4R0RS74"/>
<accession>A0A4R0RS74</accession>
<dbReference type="Pfam" id="PF10224">
    <property type="entry name" value="DUF2205"/>
    <property type="match status" value="1"/>
</dbReference>
<keyword evidence="3" id="KW-1185">Reference proteome</keyword>
<evidence type="ECO:0000256" key="1">
    <source>
        <dbReference type="SAM" id="MobiDB-lite"/>
    </source>
</evidence>
<dbReference type="OrthoDB" id="2163284at2759"/>
<dbReference type="EMBL" id="RWJN01000026">
    <property type="protein sequence ID" value="TCD70143.1"/>
    <property type="molecule type" value="Genomic_DNA"/>
</dbReference>
<reference evidence="2 3" key="1">
    <citation type="submission" date="2018-11" db="EMBL/GenBank/DDBJ databases">
        <title>Genome assembly of Steccherinum ochraceum LE-BIN_3174, the white-rot fungus of the Steccherinaceae family (The Residual Polyporoid clade, Polyporales, Basidiomycota).</title>
        <authorList>
            <person name="Fedorova T.V."/>
            <person name="Glazunova O.A."/>
            <person name="Landesman E.O."/>
            <person name="Moiseenko K.V."/>
            <person name="Psurtseva N.V."/>
            <person name="Savinova O.S."/>
            <person name="Shakhova N.V."/>
            <person name="Tyazhelova T.V."/>
            <person name="Vasina D.V."/>
        </authorList>
    </citation>
    <scope>NUCLEOTIDE SEQUENCE [LARGE SCALE GENOMIC DNA]</scope>
    <source>
        <strain evidence="2 3">LE-BIN_3174</strain>
    </source>
</reference>
<comment type="caution">
    <text evidence="2">The sequence shown here is derived from an EMBL/GenBank/DDBJ whole genome shotgun (WGS) entry which is preliminary data.</text>
</comment>
<sequence>MSLSFASGFDETESPGWGAPPQEEEDVVTAAIKKEKVVKEIVAQQEDLRALLSRVMEVQTDVDKLVSGNETLQMYIDNLTMQMAKRR</sequence>
<gene>
    <name evidence="2" type="ORF">EIP91_004613</name>
</gene>
<name>A0A4R0RS74_9APHY</name>
<feature type="region of interest" description="Disordered" evidence="1">
    <location>
        <begin position="1"/>
        <end position="24"/>
    </location>
</feature>
<organism evidence="2 3">
    <name type="scientific">Steccherinum ochraceum</name>
    <dbReference type="NCBI Taxonomy" id="92696"/>
    <lineage>
        <taxon>Eukaryota</taxon>
        <taxon>Fungi</taxon>
        <taxon>Dikarya</taxon>
        <taxon>Basidiomycota</taxon>
        <taxon>Agaricomycotina</taxon>
        <taxon>Agaricomycetes</taxon>
        <taxon>Polyporales</taxon>
        <taxon>Steccherinaceae</taxon>
        <taxon>Steccherinum</taxon>
    </lineage>
</organism>
<proteinExistence type="predicted"/>
<dbReference type="Gene3D" id="1.20.5.170">
    <property type="match status" value="1"/>
</dbReference>
<evidence type="ECO:0000313" key="3">
    <source>
        <dbReference type="Proteomes" id="UP000292702"/>
    </source>
</evidence>
<evidence type="ECO:0000313" key="2">
    <source>
        <dbReference type="EMBL" id="TCD70143.1"/>
    </source>
</evidence>
<dbReference type="InterPro" id="IPR019357">
    <property type="entry name" value="SCOC"/>
</dbReference>